<keyword evidence="1" id="KW-0812">Transmembrane</keyword>
<comment type="caution">
    <text evidence="2">The sequence shown here is derived from an EMBL/GenBank/DDBJ whole genome shotgun (WGS) entry which is preliminary data.</text>
</comment>
<dbReference type="Proteomes" id="UP000193719">
    <property type="component" value="Unassembled WGS sequence"/>
</dbReference>
<protein>
    <submittedName>
        <fullName evidence="2">Uncharacterized protein</fullName>
    </submittedName>
</protein>
<accession>A0A1Y1VAZ9</accession>
<evidence type="ECO:0000256" key="1">
    <source>
        <dbReference type="SAM" id="Phobius"/>
    </source>
</evidence>
<reference evidence="2 3" key="1">
    <citation type="submission" date="2016-08" db="EMBL/GenBank/DDBJ databases">
        <title>Genomes of anaerobic fungi encode conserved fungal cellulosomes for biomass hydrolysis.</title>
        <authorList>
            <consortium name="DOE Joint Genome Institute"/>
            <person name="Haitjema C.H."/>
            <person name="Gilmore S.P."/>
            <person name="Henske J.K."/>
            <person name="Solomon K.V."/>
            <person name="De Groot R."/>
            <person name="Kuo A."/>
            <person name="Mondo S.J."/>
            <person name="Salamov A.A."/>
            <person name="Labutti K."/>
            <person name="Zhao Z."/>
            <person name="Chiniquy J."/>
            <person name="Barry K."/>
            <person name="Brewer H.M."/>
            <person name="Purvine S.O."/>
            <person name="Wright A.T."/>
            <person name="Boxma B."/>
            <person name="Van Alen T."/>
            <person name="Hackstein J.H."/>
            <person name="Baker S.E."/>
            <person name="Grigoriev I.V."/>
            <person name="O'Malley M.A."/>
        </authorList>
    </citation>
    <scope>NUCLEOTIDE SEQUENCE [LARGE SCALE GENOMIC DNA]</scope>
    <source>
        <strain evidence="3">finn</strain>
    </source>
</reference>
<feature type="transmembrane region" description="Helical" evidence="1">
    <location>
        <begin position="92"/>
        <end position="108"/>
    </location>
</feature>
<keyword evidence="1" id="KW-0472">Membrane</keyword>
<feature type="transmembrane region" description="Helical" evidence="1">
    <location>
        <begin position="246"/>
        <end position="264"/>
    </location>
</feature>
<evidence type="ECO:0000313" key="2">
    <source>
        <dbReference type="EMBL" id="ORX51476.1"/>
    </source>
</evidence>
<sequence>MANESEMIDNLPLNFEFVVLSLFNKFKDHTFYAYLIQSILIFYAYVRGVGRNGNFWRIIYIGTLASFIGSIITNVCEIIIEKDPKGSNDLVYYILIAHESLYAIRNLVLPYINMVKVIPLLEEKERKKLKIFIGFMTVVQFIQRFNIGFLRYKKRDITMKDDVIIKHYGFSVIIISLTDIVCSMIIIKKLVEGYNIAVRKNLKISVYKYFFQSALFILIFVDFFSLIIGILSVVNSPILKVIFVPLYGLNSNIILLLTFDALIFKNDVMFNMNSELSSSKDSTETFSDMIEYKNVNYCDCSKCHNRFDSYCHSQYDSQSFSQYENQFDSQYDSHYYSSSSYQNNSISI</sequence>
<keyword evidence="3" id="KW-1185">Reference proteome</keyword>
<feature type="transmembrane region" description="Helical" evidence="1">
    <location>
        <begin position="209"/>
        <end position="234"/>
    </location>
</feature>
<reference evidence="2 3" key="2">
    <citation type="submission" date="2016-08" db="EMBL/GenBank/DDBJ databases">
        <title>Pervasive Adenine N6-methylation of Active Genes in Fungi.</title>
        <authorList>
            <consortium name="DOE Joint Genome Institute"/>
            <person name="Mondo S.J."/>
            <person name="Dannebaum R.O."/>
            <person name="Kuo R.C."/>
            <person name="Labutti K."/>
            <person name="Haridas S."/>
            <person name="Kuo A."/>
            <person name="Salamov A."/>
            <person name="Ahrendt S.R."/>
            <person name="Lipzen A."/>
            <person name="Sullivan W."/>
            <person name="Andreopoulos W.B."/>
            <person name="Clum A."/>
            <person name="Lindquist E."/>
            <person name="Daum C."/>
            <person name="Ramamoorthy G.K."/>
            <person name="Gryganskyi A."/>
            <person name="Culley D."/>
            <person name="Magnuson J.K."/>
            <person name="James T.Y."/>
            <person name="O'Malley M.A."/>
            <person name="Stajich J.E."/>
            <person name="Spatafora J.W."/>
            <person name="Visel A."/>
            <person name="Grigoriev I.V."/>
        </authorList>
    </citation>
    <scope>NUCLEOTIDE SEQUENCE [LARGE SCALE GENOMIC DNA]</scope>
    <source>
        <strain evidence="3">finn</strain>
    </source>
</reference>
<feature type="transmembrane region" description="Helical" evidence="1">
    <location>
        <begin position="167"/>
        <end position="188"/>
    </location>
</feature>
<dbReference type="OrthoDB" id="2138397at2759"/>
<name>A0A1Y1VAZ9_9FUNG</name>
<dbReference type="AlphaFoldDB" id="A0A1Y1VAZ9"/>
<gene>
    <name evidence="2" type="ORF">BCR36DRAFT_41705</name>
</gene>
<feature type="transmembrane region" description="Helical" evidence="1">
    <location>
        <begin position="58"/>
        <end position="80"/>
    </location>
</feature>
<proteinExistence type="predicted"/>
<feature type="transmembrane region" description="Helical" evidence="1">
    <location>
        <begin position="29"/>
        <end position="46"/>
    </location>
</feature>
<feature type="transmembrane region" description="Helical" evidence="1">
    <location>
        <begin position="129"/>
        <end position="147"/>
    </location>
</feature>
<evidence type="ECO:0000313" key="3">
    <source>
        <dbReference type="Proteomes" id="UP000193719"/>
    </source>
</evidence>
<keyword evidence="1" id="KW-1133">Transmembrane helix</keyword>
<dbReference type="EMBL" id="MCFH01000018">
    <property type="protein sequence ID" value="ORX51476.1"/>
    <property type="molecule type" value="Genomic_DNA"/>
</dbReference>
<organism evidence="2 3">
    <name type="scientific">Piromyces finnis</name>
    <dbReference type="NCBI Taxonomy" id="1754191"/>
    <lineage>
        <taxon>Eukaryota</taxon>
        <taxon>Fungi</taxon>
        <taxon>Fungi incertae sedis</taxon>
        <taxon>Chytridiomycota</taxon>
        <taxon>Chytridiomycota incertae sedis</taxon>
        <taxon>Neocallimastigomycetes</taxon>
        <taxon>Neocallimastigales</taxon>
        <taxon>Neocallimastigaceae</taxon>
        <taxon>Piromyces</taxon>
    </lineage>
</organism>